<protein>
    <submittedName>
        <fullName evidence="1">Uncharacterized protein</fullName>
    </submittedName>
</protein>
<name>A0ABD0J9T5_9CAEN</name>
<accession>A0ABD0J9T5</accession>
<sequence length="55" mass="5847">KRKSSEQEGSSVGLATLRSILVASLLAELDEPAILRGSLCSAVLNMLALSKRSIY</sequence>
<comment type="caution">
    <text evidence="1">The sequence shown here is derived from an EMBL/GenBank/DDBJ whole genome shotgun (WGS) entry which is preliminary data.</text>
</comment>
<organism evidence="1 2">
    <name type="scientific">Batillaria attramentaria</name>
    <dbReference type="NCBI Taxonomy" id="370345"/>
    <lineage>
        <taxon>Eukaryota</taxon>
        <taxon>Metazoa</taxon>
        <taxon>Spiralia</taxon>
        <taxon>Lophotrochozoa</taxon>
        <taxon>Mollusca</taxon>
        <taxon>Gastropoda</taxon>
        <taxon>Caenogastropoda</taxon>
        <taxon>Sorbeoconcha</taxon>
        <taxon>Cerithioidea</taxon>
        <taxon>Batillariidae</taxon>
        <taxon>Batillaria</taxon>
    </lineage>
</organism>
<feature type="non-terminal residue" evidence="1">
    <location>
        <position position="1"/>
    </location>
</feature>
<reference evidence="1 2" key="1">
    <citation type="journal article" date="2023" name="Sci. Data">
        <title>Genome assembly of the Korean intertidal mud-creeper Batillaria attramentaria.</title>
        <authorList>
            <person name="Patra A.K."/>
            <person name="Ho P.T."/>
            <person name="Jun S."/>
            <person name="Lee S.J."/>
            <person name="Kim Y."/>
            <person name="Won Y.J."/>
        </authorList>
    </citation>
    <scope>NUCLEOTIDE SEQUENCE [LARGE SCALE GENOMIC DNA]</scope>
    <source>
        <strain evidence="1">Wonlab-2016</strain>
    </source>
</reference>
<dbReference type="Proteomes" id="UP001519460">
    <property type="component" value="Unassembled WGS sequence"/>
</dbReference>
<keyword evidence="2" id="KW-1185">Reference proteome</keyword>
<evidence type="ECO:0000313" key="2">
    <source>
        <dbReference type="Proteomes" id="UP001519460"/>
    </source>
</evidence>
<gene>
    <name evidence="1" type="ORF">BaRGS_00037174</name>
</gene>
<proteinExistence type="predicted"/>
<dbReference type="AlphaFoldDB" id="A0ABD0J9T5"/>
<evidence type="ECO:0000313" key="1">
    <source>
        <dbReference type="EMBL" id="KAK7466732.1"/>
    </source>
</evidence>
<dbReference type="EMBL" id="JACVVK020000548">
    <property type="protein sequence ID" value="KAK7466732.1"/>
    <property type="molecule type" value="Genomic_DNA"/>
</dbReference>